<dbReference type="PANTHER" id="PTHR13378">
    <property type="entry name" value="REGULATOR COMPLEX PROTEIN LAMTOR3"/>
    <property type="match status" value="1"/>
</dbReference>
<dbReference type="EMBL" id="KZ996548">
    <property type="protein sequence ID" value="RKO88688.1"/>
    <property type="molecule type" value="Genomic_DNA"/>
</dbReference>
<evidence type="ECO:0000313" key="2">
    <source>
        <dbReference type="EMBL" id="RKO88688.1"/>
    </source>
</evidence>
<proteinExistence type="inferred from homology"/>
<evidence type="ECO:0000313" key="3">
    <source>
        <dbReference type="Proteomes" id="UP000269721"/>
    </source>
</evidence>
<evidence type="ECO:0000256" key="1">
    <source>
        <dbReference type="ARBA" id="ARBA00005356"/>
    </source>
</evidence>
<gene>
    <name evidence="2" type="ORF">BDK51DRAFT_27467</name>
</gene>
<reference evidence="3" key="1">
    <citation type="journal article" date="2018" name="Nat. Microbiol.">
        <title>Leveraging single-cell genomics to expand the fungal tree of life.</title>
        <authorList>
            <person name="Ahrendt S.R."/>
            <person name="Quandt C.A."/>
            <person name="Ciobanu D."/>
            <person name="Clum A."/>
            <person name="Salamov A."/>
            <person name="Andreopoulos B."/>
            <person name="Cheng J.F."/>
            <person name="Woyke T."/>
            <person name="Pelin A."/>
            <person name="Henrissat B."/>
            <person name="Reynolds N.K."/>
            <person name="Benny G.L."/>
            <person name="Smith M.E."/>
            <person name="James T.Y."/>
            <person name="Grigoriev I.V."/>
        </authorList>
    </citation>
    <scope>NUCLEOTIDE SEQUENCE [LARGE SCALE GENOMIC DNA]</scope>
</reference>
<sequence>MDDSAVICLPESAAPDRALLPPAIAELKSEEQAQNIFFGYQLYVMFAHAVRKTDGLVAALLTDRDGVEVTKAGSDDLPKEVLDPAFSAMLAAVSNQADFDKTKMAVSTFEQYQIVQFNHSPLILTLLASGDMDTGSLQNASKDLQEVIATAAKHVQKRAGVHSEAMEEI</sequence>
<dbReference type="SUPFAM" id="SSF103196">
    <property type="entry name" value="Roadblock/LC7 domain"/>
    <property type="match status" value="1"/>
</dbReference>
<comment type="similarity">
    <text evidence="1">Belongs to the LAMTOR3 family.</text>
</comment>
<protein>
    <submittedName>
        <fullName evidence="2">Mitogen-activated protein kinase</fullName>
    </submittedName>
</protein>
<dbReference type="GO" id="GO:0071230">
    <property type="term" value="P:cellular response to amino acid stimulus"/>
    <property type="evidence" value="ECO:0007669"/>
    <property type="project" value="TreeGrafter"/>
</dbReference>
<dbReference type="GO" id="GO:0071986">
    <property type="term" value="C:Ragulator complex"/>
    <property type="evidence" value="ECO:0007669"/>
    <property type="project" value="TreeGrafter"/>
</dbReference>
<dbReference type="Pfam" id="PF08923">
    <property type="entry name" value="MAPKK1_Int"/>
    <property type="match status" value="1"/>
</dbReference>
<dbReference type="GO" id="GO:0032008">
    <property type="term" value="P:positive regulation of TOR signaling"/>
    <property type="evidence" value="ECO:0007669"/>
    <property type="project" value="TreeGrafter"/>
</dbReference>
<dbReference type="SMART" id="SM01278">
    <property type="entry name" value="MAPKK1_Int"/>
    <property type="match status" value="1"/>
</dbReference>
<keyword evidence="2" id="KW-0808">Transferase</keyword>
<dbReference type="Gene3D" id="3.30.450.30">
    <property type="entry name" value="Dynein light chain 2a, cytoplasmic"/>
    <property type="match status" value="1"/>
</dbReference>
<organism evidence="2 3">
    <name type="scientific">Blyttiomyces helicus</name>
    <dbReference type="NCBI Taxonomy" id="388810"/>
    <lineage>
        <taxon>Eukaryota</taxon>
        <taxon>Fungi</taxon>
        <taxon>Fungi incertae sedis</taxon>
        <taxon>Chytridiomycota</taxon>
        <taxon>Chytridiomycota incertae sedis</taxon>
        <taxon>Chytridiomycetes</taxon>
        <taxon>Chytridiomycetes incertae sedis</taxon>
        <taxon>Blyttiomyces</taxon>
    </lineage>
</organism>
<dbReference type="Proteomes" id="UP000269721">
    <property type="component" value="Unassembled WGS sequence"/>
</dbReference>
<keyword evidence="2" id="KW-0418">Kinase</keyword>
<accession>A0A4P9WBY3</accession>
<name>A0A4P9WBY3_9FUNG</name>
<dbReference type="InterPro" id="IPR015019">
    <property type="entry name" value="LAMTOR3"/>
</dbReference>
<dbReference type="PANTHER" id="PTHR13378:SF1">
    <property type="entry name" value="RAGULATOR COMPLEX PROTEIN LAMTOR3"/>
    <property type="match status" value="1"/>
</dbReference>
<dbReference type="OrthoDB" id="343907at2759"/>
<keyword evidence="3" id="KW-1185">Reference proteome</keyword>
<dbReference type="GO" id="GO:0016301">
    <property type="term" value="F:kinase activity"/>
    <property type="evidence" value="ECO:0007669"/>
    <property type="project" value="UniProtKB-KW"/>
</dbReference>
<dbReference type="AlphaFoldDB" id="A0A4P9WBY3"/>